<dbReference type="Proteomes" id="UP001152607">
    <property type="component" value="Unassembled WGS sequence"/>
</dbReference>
<dbReference type="SUPFAM" id="SSF52499">
    <property type="entry name" value="Isochorismatase-like hydrolases"/>
    <property type="match status" value="1"/>
</dbReference>
<evidence type="ECO:0000313" key="5">
    <source>
        <dbReference type="Proteomes" id="UP001152607"/>
    </source>
</evidence>
<evidence type="ECO:0000313" key="4">
    <source>
        <dbReference type="EMBL" id="CAI6314907.1"/>
    </source>
</evidence>
<comment type="similarity">
    <text evidence="1">Belongs to the isochorismatase family.</text>
</comment>
<dbReference type="Gene3D" id="3.40.50.850">
    <property type="entry name" value="Isochorismatase-like"/>
    <property type="match status" value="1"/>
</dbReference>
<dbReference type="EMBL" id="CAOQHR010000002">
    <property type="protein sequence ID" value="CAI6314907.1"/>
    <property type="molecule type" value="Genomic_DNA"/>
</dbReference>
<dbReference type="AlphaFoldDB" id="A0A9W4U791"/>
<dbReference type="PANTHER" id="PTHR43540">
    <property type="entry name" value="PEROXYUREIDOACRYLATE/UREIDOACRYLATE AMIDOHYDROLASE-RELATED"/>
    <property type="match status" value="1"/>
</dbReference>
<dbReference type="InterPro" id="IPR050272">
    <property type="entry name" value="Isochorismatase-like_hydrls"/>
</dbReference>
<evidence type="ECO:0000256" key="1">
    <source>
        <dbReference type="ARBA" id="ARBA00006336"/>
    </source>
</evidence>
<dbReference type="OrthoDB" id="167809at2759"/>
<dbReference type="GO" id="GO:0016787">
    <property type="term" value="F:hydrolase activity"/>
    <property type="evidence" value="ECO:0007669"/>
    <property type="project" value="UniProtKB-KW"/>
</dbReference>
<proteinExistence type="inferred from homology"/>
<keyword evidence="2" id="KW-0378">Hydrolase</keyword>
<gene>
    <name evidence="4" type="ORF">PDIGIT_LOCUS3363</name>
</gene>
<dbReference type="Pfam" id="PF00857">
    <property type="entry name" value="Isochorismatase"/>
    <property type="match status" value="1"/>
</dbReference>
<evidence type="ECO:0000256" key="2">
    <source>
        <dbReference type="ARBA" id="ARBA00022801"/>
    </source>
</evidence>
<dbReference type="CDD" id="cd00431">
    <property type="entry name" value="cysteine_hydrolases"/>
    <property type="match status" value="1"/>
</dbReference>
<dbReference type="PANTHER" id="PTHR43540:SF6">
    <property type="entry name" value="ISOCHORISMATASE-LIKE DOMAIN-CONTAINING PROTEIN"/>
    <property type="match status" value="1"/>
</dbReference>
<protein>
    <recommendedName>
        <fullName evidence="3">Isochorismatase-like domain-containing protein</fullName>
    </recommendedName>
</protein>
<dbReference type="InterPro" id="IPR036380">
    <property type="entry name" value="Isochorismatase-like_sf"/>
</dbReference>
<accession>A0A9W4U791</accession>
<dbReference type="InterPro" id="IPR000868">
    <property type="entry name" value="Isochorismatase-like_dom"/>
</dbReference>
<reference evidence="4" key="1">
    <citation type="submission" date="2023-01" db="EMBL/GenBank/DDBJ databases">
        <authorList>
            <person name="Van Ghelder C."/>
            <person name="Rancurel C."/>
        </authorList>
    </citation>
    <scope>NUCLEOTIDE SEQUENCE</scope>
    <source>
        <strain evidence="4">CNCM I-4278</strain>
    </source>
</reference>
<name>A0A9W4U791_9PLEO</name>
<sequence length="228" mass="24966">MHKSTISPAALSRPTYLRGTNAPLPLDPKKTAHLIIDLQTGFMQPSAMLEIPTARAIVPNVNLITQTLRAAGGSNIYLQYTYDEHEANTWSSHYGRMTPAARERIRAAFTRGGEQHALFPLLDVDAVDRVLEKTRWSAFTPGTCSLDRVLKESGVDTLIVTGTTTNICVESTVREAMQLGYHVVVVVDGCAARTDELHNASLENMCLFGDVVDCAEVVKRIREGVVEG</sequence>
<comment type="caution">
    <text evidence="4">The sequence shown here is derived from an EMBL/GenBank/DDBJ whole genome shotgun (WGS) entry which is preliminary data.</text>
</comment>
<feature type="domain" description="Isochorismatase-like" evidence="3">
    <location>
        <begin position="31"/>
        <end position="215"/>
    </location>
</feature>
<evidence type="ECO:0000259" key="3">
    <source>
        <dbReference type="Pfam" id="PF00857"/>
    </source>
</evidence>
<keyword evidence="5" id="KW-1185">Reference proteome</keyword>
<organism evidence="4 5">
    <name type="scientific">Periconia digitata</name>
    <dbReference type="NCBI Taxonomy" id="1303443"/>
    <lineage>
        <taxon>Eukaryota</taxon>
        <taxon>Fungi</taxon>
        <taxon>Dikarya</taxon>
        <taxon>Ascomycota</taxon>
        <taxon>Pezizomycotina</taxon>
        <taxon>Dothideomycetes</taxon>
        <taxon>Pleosporomycetidae</taxon>
        <taxon>Pleosporales</taxon>
        <taxon>Massarineae</taxon>
        <taxon>Periconiaceae</taxon>
        <taxon>Periconia</taxon>
    </lineage>
</organism>